<dbReference type="Proteomes" id="UP001369086">
    <property type="component" value="Unassembled WGS sequence"/>
</dbReference>
<proteinExistence type="predicted"/>
<accession>A0ABR0YE67</accession>
<keyword evidence="2" id="KW-0732">Signal</keyword>
<evidence type="ECO:0000256" key="2">
    <source>
        <dbReference type="SAM" id="SignalP"/>
    </source>
</evidence>
<feature type="signal peptide" evidence="2">
    <location>
        <begin position="1"/>
        <end position="19"/>
    </location>
</feature>
<name>A0ABR0YE67_HUSHU</name>
<evidence type="ECO:0000313" key="4">
    <source>
        <dbReference type="Proteomes" id="UP001369086"/>
    </source>
</evidence>
<feature type="chain" id="PRO_5045758261" evidence="2">
    <location>
        <begin position="20"/>
        <end position="90"/>
    </location>
</feature>
<organism evidence="3 4">
    <name type="scientific">Huso huso</name>
    <name type="common">Beluga</name>
    <name type="synonym">Acipenser huso</name>
    <dbReference type="NCBI Taxonomy" id="61971"/>
    <lineage>
        <taxon>Eukaryota</taxon>
        <taxon>Metazoa</taxon>
        <taxon>Chordata</taxon>
        <taxon>Craniata</taxon>
        <taxon>Vertebrata</taxon>
        <taxon>Euteleostomi</taxon>
        <taxon>Actinopterygii</taxon>
        <taxon>Chondrostei</taxon>
        <taxon>Acipenseriformes</taxon>
        <taxon>Acipenseridae</taxon>
        <taxon>Huso</taxon>
    </lineage>
</organism>
<keyword evidence="4" id="KW-1185">Reference proteome</keyword>
<dbReference type="EMBL" id="JAHFZB010000035">
    <property type="protein sequence ID" value="KAK6470691.1"/>
    <property type="molecule type" value="Genomic_DNA"/>
</dbReference>
<evidence type="ECO:0000256" key="1">
    <source>
        <dbReference type="SAM" id="MobiDB-lite"/>
    </source>
</evidence>
<gene>
    <name evidence="3" type="ORF">HHUSO_G30993</name>
</gene>
<sequence length="90" mass="9606">MTQTLWIAVLPITPKLLDSLPACYDELAHYAGMDAVSLAGFGDPHGGRTLQHHPLSQGSPYGHGGPHRAGLPLGMGANDVMKREKDEIYG</sequence>
<evidence type="ECO:0000313" key="3">
    <source>
        <dbReference type="EMBL" id="KAK6470691.1"/>
    </source>
</evidence>
<reference evidence="3 4" key="1">
    <citation type="submission" date="2021-05" db="EMBL/GenBank/DDBJ databases">
        <authorList>
            <person name="Zahm M."/>
            <person name="Klopp C."/>
            <person name="Cabau C."/>
            <person name="Kuhl H."/>
            <person name="Suciu R."/>
            <person name="Ciorpac M."/>
            <person name="Holostenco D."/>
            <person name="Gessner J."/>
            <person name="Wuertz S."/>
            <person name="Hohne C."/>
            <person name="Stock M."/>
            <person name="Gislard M."/>
            <person name="Lluch J."/>
            <person name="Milhes M."/>
            <person name="Lampietro C."/>
            <person name="Lopez Roques C."/>
            <person name="Donnadieu C."/>
            <person name="Du K."/>
            <person name="Schartl M."/>
            <person name="Guiguen Y."/>
        </authorList>
    </citation>
    <scope>NUCLEOTIDE SEQUENCE [LARGE SCALE GENOMIC DNA]</scope>
    <source>
        <strain evidence="3">Hh-F2</strain>
        <tissue evidence="3">Blood</tissue>
    </source>
</reference>
<comment type="caution">
    <text evidence="3">The sequence shown here is derived from an EMBL/GenBank/DDBJ whole genome shotgun (WGS) entry which is preliminary data.</text>
</comment>
<feature type="region of interest" description="Disordered" evidence="1">
    <location>
        <begin position="47"/>
        <end position="77"/>
    </location>
</feature>
<protein>
    <submittedName>
        <fullName evidence="3">Homeobox protein meis3-like</fullName>
    </submittedName>
</protein>